<feature type="transmembrane region" description="Helical" evidence="7">
    <location>
        <begin position="176"/>
        <end position="196"/>
    </location>
</feature>
<evidence type="ECO:0000259" key="8">
    <source>
        <dbReference type="SMART" id="SM00014"/>
    </source>
</evidence>
<dbReference type="InterPro" id="IPR036938">
    <property type="entry name" value="PAP2/HPO_sf"/>
</dbReference>
<dbReference type="GO" id="GO:0006644">
    <property type="term" value="P:phospholipid metabolic process"/>
    <property type="evidence" value="ECO:0007669"/>
    <property type="project" value="InterPro"/>
</dbReference>
<evidence type="ECO:0000313" key="9">
    <source>
        <dbReference type="EnsemblMetazoa" id="XP_001605457"/>
    </source>
</evidence>
<dbReference type="GO" id="GO:0046839">
    <property type="term" value="P:phospholipid dephosphorylation"/>
    <property type="evidence" value="ECO:0007669"/>
    <property type="project" value="TreeGrafter"/>
</dbReference>
<dbReference type="InParanoid" id="A0A7M7G6J9"/>
<dbReference type="CTD" id="35966"/>
<name>A0A7M7G6J9_NASVI</name>
<dbReference type="PANTHER" id="PTHR10165">
    <property type="entry name" value="LIPID PHOSPHATE PHOSPHATASE"/>
    <property type="match status" value="1"/>
</dbReference>
<feature type="domain" description="Phosphatidic acid phosphatase type 2/haloperoxidase" evidence="8">
    <location>
        <begin position="108"/>
        <end position="254"/>
    </location>
</feature>
<dbReference type="GO" id="GO:0005886">
    <property type="term" value="C:plasma membrane"/>
    <property type="evidence" value="ECO:0007669"/>
    <property type="project" value="TreeGrafter"/>
</dbReference>
<feature type="compositionally biased region" description="Polar residues" evidence="6">
    <location>
        <begin position="299"/>
        <end position="314"/>
    </location>
</feature>
<dbReference type="CDD" id="cd03384">
    <property type="entry name" value="PAP2_wunen"/>
    <property type="match status" value="1"/>
</dbReference>
<dbReference type="Pfam" id="PF01569">
    <property type="entry name" value="PAP2"/>
    <property type="match status" value="1"/>
</dbReference>
<comment type="similarity">
    <text evidence="2">Belongs to the PA-phosphatase related phosphoesterase family.</text>
</comment>
<keyword evidence="3 7" id="KW-0812">Transmembrane</keyword>
<evidence type="ECO:0000256" key="7">
    <source>
        <dbReference type="SAM" id="Phobius"/>
    </source>
</evidence>
<dbReference type="OrthoDB" id="8907274at2759"/>
<evidence type="ECO:0000256" key="6">
    <source>
        <dbReference type="SAM" id="MobiDB-lite"/>
    </source>
</evidence>
<dbReference type="InterPro" id="IPR000326">
    <property type="entry name" value="PAP2/HPO"/>
</dbReference>
<feature type="transmembrane region" description="Helical" evidence="7">
    <location>
        <begin position="208"/>
        <end position="227"/>
    </location>
</feature>
<dbReference type="Proteomes" id="UP000002358">
    <property type="component" value="Chromosome 5"/>
</dbReference>
<comment type="subcellular location">
    <subcellularLocation>
        <location evidence="1">Membrane</location>
        <topology evidence="1">Multi-pass membrane protein</topology>
    </subcellularLocation>
</comment>
<dbReference type="RefSeq" id="XP_001605457.3">
    <property type="nucleotide sequence ID" value="XM_001605407.6"/>
</dbReference>
<dbReference type="PANTHER" id="PTHR10165:SF197">
    <property type="entry name" value="FI04477P-RELATED"/>
    <property type="match status" value="1"/>
</dbReference>
<feature type="transmembrane region" description="Helical" evidence="7">
    <location>
        <begin position="90"/>
        <end position="117"/>
    </location>
</feature>
<evidence type="ECO:0000313" key="10">
    <source>
        <dbReference type="Proteomes" id="UP000002358"/>
    </source>
</evidence>
<dbReference type="GeneID" id="100121847"/>
<evidence type="ECO:0000256" key="4">
    <source>
        <dbReference type="ARBA" id="ARBA00022989"/>
    </source>
</evidence>
<reference evidence="9" key="1">
    <citation type="submission" date="2021-01" db="UniProtKB">
        <authorList>
            <consortium name="EnsemblMetazoa"/>
        </authorList>
    </citation>
    <scope>IDENTIFICATION</scope>
</reference>
<organism evidence="9 10">
    <name type="scientific">Nasonia vitripennis</name>
    <name type="common">Parasitic wasp</name>
    <dbReference type="NCBI Taxonomy" id="7425"/>
    <lineage>
        <taxon>Eukaryota</taxon>
        <taxon>Metazoa</taxon>
        <taxon>Ecdysozoa</taxon>
        <taxon>Arthropoda</taxon>
        <taxon>Hexapoda</taxon>
        <taxon>Insecta</taxon>
        <taxon>Pterygota</taxon>
        <taxon>Neoptera</taxon>
        <taxon>Endopterygota</taxon>
        <taxon>Hymenoptera</taxon>
        <taxon>Apocrita</taxon>
        <taxon>Proctotrupomorpha</taxon>
        <taxon>Chalcidoidea</taxon>
        <taxon>Pteromalidae</taxon>
        <taxon>Pteromalinae</taxon>
        <taxon>Nasonia</taxon>
    </lineage>
</organism>
<feature type="region of interest" description="Disordered" evidence="6">
    <location>
        <begin position="269"/>
        <end position="332"/>
    </location>
</feature>
<evidence type="ECO:0000256" key="3">
    <source>
        <dbReference type="ARBA" id="ARBA00022692"/>
    </source>
</evidence>
<protein>
    <recommendedName>
        <fullName evidence="8">Phosphatidic acid phosphatase type 2/haloperoxidase domain-containing protein</fullName>
    </recommendedName>
</protein>
<accession>A0A7M7G6J9</accession>
<feature type="transmembrane region" description="Helical" evidence="7">
    <location>
        <begin position="60"/>
        <end position="78"/>
    </location>
</feature>
<dbReference type="Gene3D" id="1.20.144.10">
    <property type="entry name" value="Phosphatidic acid phosphatase type 2/haloperoxidase"/>
    <property type="match status" value="1"/>
</dbReference>
<evidence type="ECO:0000256" key="2">
    <source>
        <dbReference type="ARBA" id="ARBA00008816"/>
    </source>
</evidence>
<proteinExistence type="inferred from homology"/>
<evidence type="ECO:0000256" key="1">
    <source>
        <dbReference type="ARBA" id="ARBA00004141"/>
    </source>
</evidence>
<dbReference type="SMART" id="SM00014">
    <property type="entry name" value="acidPPc"/>
    <property type="match status" value="1"/>
</dbReference>
<dbReference type="InterPro" id="IPR043216">
    <property type="entry name" value="PAP-like"/>
</dbReference>
<sequence>MDRSSKFVLRKIVIDFVCLFVVGMTVLMFYLFGKPYERGFFCNDESLSHPFHDSTVTSPMLYVIGLFLPICTMMVFEFSHWKRVSSSAPLVLFGFNIPSWMSAAYTKIGMFGFGAAITVLTTDVAKYTVGRLRPHFLTLCQPNIDCSLPQNQHRYIEDFECTASGVSKKLLKELRLSFPSGHSSFSAYTMVYLALYLQLRLTWKGSKLLRHLLQFICIMMAWFTAMTRISNYKHHWSDVLAGSTIGTVIALIMVFGVADLFKERRSSDDSRIRAGSQQQQQQQHEEKVRAVDYEVAASSEGTQLESTPLRSESPNYGGISISEELGSTRRNR</sequence>
<dbReference type="SUPFAM" id="SSF48317">
    <property type="entry name" value="Acid phosphatase/Vanadium-dependent haloperoxidase"/>
    <property type="match status" value="1"/>
</dbReference>
<keyword evidence="4 7" id="KW-1133">Transmembrane helix</keyword>
<dbReference type="KEGG" id="nvi:100121847"/>
<evidence type="ECO:0000256" key="5">
    <source>
        <dbReference type="ARBA" id="ARBA00023136"/>
    </source>
</evidence>
<feature type="transmembrane region" description="Helical" evidence="7">
    <location>
        <begin position="12"/>
        <end position="32"/>
    </location>
</feature>
<dbReference type="GO" id="GO:0008195">
    <property type="term" value="F:phosphatidate phosphatase activity"/>
    <property type="evidence" value="ECO:0007669"/>
    <property type="project" value="TreeGrafter"/>
</dbReference>
<dbReference type="AlphaFoldDB" id="A0A7M7G6J9"/>
<feature type="transmembrane region" description="Helical" evidence="7">
    <location>
        <begin position="239"/>
        <end position="261"/>
    </location>
</feature>
<keyword evidence="5 7" id="KW-0472">Membrane</keyword>
<feature type="compositionally biased region" description="Basic and acidic residues" evidence="6">
    <location>
        <begin position="283"/>
        <end position="292"/>
    </location>
</feature>
<dbReference type="EnsemblMetazoa" id="XM_001605407">
    <property type="protein sequence ID" value="XP_001605457"/>
    <property type="gene ID" value="LOC100121847"/>
</dbReference>
<keyword evidence="10" id="KW-1185">Reference proteome</keyword>
<dbReference type="FunCoup" id="A0A7M7G6J9">
    <property type="interactions" value="155"/>
</dbReference>
<dbReference type="GO" id="GO:0007165">
    <property type="term" value="P:signal transduction"/>
    <property type="evidence" value="ECO:0007669"/>
    <property type="project" value="TreeGrafter"/>
</dbReference>